<evidence type="ECO:0000313" key="2">
    <source>
        <dbReference type="Proteomes" id="UP001175001"/>
    </source>
</evidence>
<reference evidence="1" key="1">
    <citation type="submission" date="2023-06" db="EMBL/GenBank/DDBJ databases">
        <title>Multi-omics analyses reveal the molecular pathogenesis toolkit of Lasiodiplodia hormozganensis, a cross-kingdom pathogen.</title>
        <authorList>
            <person name="Felix C."/>
            <person name="Meneses R."/>
            <person name="Goncalves M.F.M."/>
            <person name="Tilleman L."/>
            <person name="Duarte A.S."/>
            <person name="Jorrin-Novo J.V."/>
            <person name="Van De Peer Y."/>
            <person name="Deforce D."/>
            <person name="Van Nieuwerburgh F."/>
            <person name="Esteves A.C."/>
            <person name="Alves A."/>
        </authorList>
    </citation>
    <scope>NUCLEOTIDE SEQUENCE</scope>
    <source>
        <strain evidence="1">CBS 339.90</strain>
    </source>
</reference>
<sequence length="140" mass="15552">MDDDPKSSGSNSLRIFHHTTGSQLGKVNMHMRYDPTQEYEFLKISSTTLAEGEKDPAWRGAKAQFSGIPGSPARNLLNMDTSSASEWFDPAAYDPTVCFCLYNVLVTVTRGEITYRVGIGKIHIHAFDEVAVRDQLVRLG</sequence>
<dbReference type="EMBL" id="JAUJDW010000079">
    <property type="protein sequence ID" value="KAK0640535.1"/>
    <property type="molecule type" value="Genomic_DNA"/>
</dbReference>
<name>A0AA40CJC5_9PEZI</name>
<dbReference type="AlphaFoldDB" id="A0AA40CJC5"/>
<organism evidence="1 2">
    <name type="scientific">Lasiodiplodia hormozganensis</name>
    <dbReference type="NCBI Taxonomy" id="869390"/>
    <lineage>
        <taxon>Eukaryota</taxon>
        <taxon>Fungi</taxon>
        <taxon>Dikarya</taxon>
        <taxon>Ascomycota</taxon>
        <taxon>Pezizomycotina</taxon>
        <taxon>Dothideomycetes</taxon>
        <taxon>Dothideomycetes incertae sedis</taxon>
        <taxon>Botryosphaeriales</taxon>
        <taxon>Botryosphaeriaceae</taxon>
        <taxon>Lasiodiplodia</taxon>
    </lineage>
</organism>
<accession>A0AA40CJC5</accession>
<protein>
    <submittedName>
        <fullName evidence="1">Uncharacterized protein</fullName>
    </submittedName>
</protein>
<keyword evidence="2" id="KW-1185">Reference proteome</keyword>
<evidence type="ECO:0000313" key="1">
    <source>
        <dbReference type="EMBL" id="KAK0640535.1"/>
    </source>
</evidence>
<gene>
    <name evidence="1" type="ORF">DIS24_g9276</name>
</gene>
<proteinExistence type="predicted"/>
<dbReference type="Proteomes" id="UP001175001">
    <property type="component" value="Unassembled WGS sequence"/>
</dbReference>
<comment type="caution">
    <text evidence="1">The sequence shown here is derived from an EMBL/GenBank/DDBJ whole genome shotgun (WGS) entry which is preliminary data.</text>
</comment>